<reference evidence="9" key="1">
    <citation type="submission" date="2019-08" db="EMBL/GenBank/DDBJ databases">
        <title>The improved chromosome-level genome for the pearl oyster Pinctada fucata martensii using PacBio sequencing and Hi-C.</title>
        <authorList>
            <person name="Zheng Z."/>
        </authorList>
    </citation>
    <scope>NUCLEOTIDE SEQUENCE</scope>
    <source>
        <strain evidence="9">ZZ-2019</strain>
        <tissue evidence="9">Adductor muscle</tissue>
    </source>
</reference>
<dbReference type="PRINTS" id="PR00252">
    <property type="entry name" value="NRIONCHANNEL"/>
</dbReference>
<evidence type="ECO:0000259" key="7">
    <source>
        <dbReference type="Pfam" id="PF02931"/>
    </source>
</evidence>
<proteinExistence type="predicted"/>
<feature type="transmembrane region" description="Helical" evidence="5">
    <location>
        <begin position="266"/>
        <end position="285"/>
    </location>
</feature>
<sequence>MEKFGLILIWLLCICIQPAQLQTKTDYTNVVTEVFTTNGYNKKILPRNGSEPVYLDLSFYFLGINEISEVNEKMVTTGYLVIQWTDSGLSWDSDNHNNLDRIFVPQNDIWKPDIFLQNGFKKFAELGGSYYYLEVYFTGSVLWMPFEVFESRCSLDTSLFPFDRQTCSITFVVWSHSVAEVEIQKSKEGIIYDEQFQENSVWQILSISHEVSKETRESKITFSFSLRRKPLYYVVNIILPVVFLGFLSGLVFVIPADTGEKTGYSVTVFLALAVFLTIISALLPVNSEKVSVLGIYLLLQVILGVVVLLVSTIQLRLNFRSASTPVTGLYLKLTKLKDRICCCCCRKTSKSNRIIDANALPDALTEKHTPPEQTTNGDSTVTWADVEIMKSQQGIVYDEQFQANSVWDILSISYDVSKETRESKITFTFHLKRKPLYYIVNILLPVVFLGFLNGLVFVIPADTGEKTGYSVTVFLSLAVFLTIISTVLPVNSEKVSILGIYLLLQVVLGVIVLIVSTIQLRLNARSDSKPVSGIALKLTRLKNKGCCRKKDTVSNRSNEVGIIDLDNEKDFTQPVKIEIDEDEYTWADVVTALDFYGFWMFICVYTILTVMMFIILTV</sequence>
<keyword evidence="4 5" id="KW-0472">Membrane</keyword>
<dbReference type="InterPro" id="IPR006029">
    <property type="entry name" value="Neurotrans-gated_channel_TM"/>
</dbReference>
<dbReference type="PANTHER" id="PTHR18945">
    <property type="entry name" value="NEUROTRANSMITTER GATED ION CHANNEL"/>
    <property type="match status" value="1"/>
</dbReference>
<accession>A0AA88XNL0</accession>
<dbReference type="InterPro" id="IPR036734">
    <property type="entry name" value="Neur_chan_lig-bd_sf"/>
</dbReference>
<dbReference type="Proteomes" id="UP001186944">
    <property type="component" value="Unassembled WGS sequence"/>
</dbReference>
<dbReference type="GO" id="GO:0016020">
    <property type="term" value="C:membrane"/>
    <property type="evidence" value="ECO:0007669"/>
    <property type="project" value="UniProtKB-SubCell"/>
</dbReference>
<keyword evidence="10" id="KW-1185">Reference proteome</keyword>
<feature type="transmembrane region" description="Helical" evidence="5">
    <location>
        <begin position="436"/>
        <end position="461"/>
    </location>
</feature>
<gene>
    <name evidence="9" type="ORF">FSP39_014742</name>
</gene>
<feature type="transmembrane region" description="Helical" evidence="5">
    <location>
        <begin position="500"/>
        <end position="520"/>
    </location>
</feature>
<name>A0AA88XNL0_PINIB</name>
<dbReference type="Gene3D" id="2.70.170.10">
    <property type="entry name" value="Neurotransmitter-gated ion-channel ligand-binding domain"/>
    <property type="match status" value="1"/>
</dbReference>
<evidence type="ECO:0000259" key="8">
    <source>
        <dbReference type="Pfam" id="PF02932"/>
    </source>
</evidence>
<dbReference type="GO" id="GO:0005230">
    <property type="term" value="F:extracellular ligand-gated monoatomic ion channel activity"/>
    <property type="evidence" value="ECO:0007669"/>
    <property type="project" value="InterPro"/>
</dbReference>
<dbReference type="InterPro" id="IPR038050">
    <property type="entry name" value="Neuro_actylchol_rec"/>
</dbReference>
<feature type="transmembrane region" description="Helical" evidence="5">
    <location>
        <begin position="291"/>
        <end position="310"/>
    </location>
</feature>
<feature type="transmembrane region" description="Helical" evidence="5">
    <location>
        <begin position="231"/>
        <end position="254"/>
    </location>
</feature>
<dbReference type="InterPro" id="IPR036719">
    <property type="entry name" value="Neuro-gated_channel_TM_sf"/>
</dbReference>
<evidence type="ECO:0000256" key="5">
    <source>
        <dbReference type="SAM" id="Phobius"/>
    </source>
</evidence>
<feature type="domain" description="Neurotransmitter-gated ion-channel transmembrane" evidence="8">
    <location>
        <begin position="442"/>
        <end position="529"/>
    </location>
</feature>
<feature type="domain" description="Neurotransmitter-gated ion-channel ligand-binding" evidence="7">
    <location>
        <begin position="37"/>
        <end position="230"/>
    </location>
</feature>
<dbReference type="InterPro" id="IPR006201">
    <property type="entry name" value="Neur_channel"/>
</dbReference>
<evidence type="ECO:0000256" key="1">
    <source>
        <dbReference type="ARBA" id="ARBA00004141"/>
    </source>
</evidence>
<evidence type="ECO:0000313" key="9">
    <source>
        <dbReference type="EMBL" id="KAK3084525.1"/>
    </source>
</evidence>
<dbReference type="FunFam" id="2.70.170.10:FF:000028">
    <property type="entry name" value="AcetylCholine Receptor"/>
    <property type="match status" value="1"/>
</dbReference>
<keyword evidence="6" id="KW-0732">Signal</keyword>
<keyword evidence="2 5" id="KW-0812">Transmembrane</keyword>
<organism evidence="9 10">
    <name type="scientific">Pinctada imbricata</name>
    <name type="common">Atlantic pearl-oyster</name>
    <name type="synonym">Pinctada martensii</name>
    <dbReference type="NCBI Taxonomy" id="66713"/>
    <lineage>
        <taxon>Eukaryota</taxon>
        <taxon>Metazoa</taxon>
        <taxon>Spiralia</taxon>
        <taxon>Lophotrochozoa</taxon>
        <taxon>Mollusca</taxon>
        <taxon>Bivalvia</taxon>
        <taxon>Autobranchia</taxon>
        <taxon>Pteriomorphia</taxon>
        <taxon>Pterioida</taxon>
        <taxon>Pterioidea</taxon>
        <taxon>Pteriidae</taxon>
        <taxon>Pinctada</taxon>
    </lineage>
</organism>
<comment type="caution">
    <text evidence="9">The sequence shown here is derived from an EMBL/GenBank/DDBJ whole genome shotgun (WGS) entry which is preliminary data.</text>
</comment>
<protein>
    <submittedName>
        <fullName evidence="9">Uncharacterized protein</fullName>
    </submittedName>
</protein>
<keyword evidence="3 5" id="KW-1133">Transmembrane helix</keyword>
<evidence type="ECO:0000256" key="2">
    <source>
        <dbReference type="ARBA" id="ARBA00022692"/>
    </source>
</evidence>
<dbReference type="Gene3D" id="1.20.58.390">
    <property type="entry name" value="Neurotransmitter-gated ion-channel transmembrane domain"/>
    <property type="match status" value="2"/>
</dbReference>
<dbReference type="InterPro" id="IPR006202">
    <property type="entry name" value="Neur_chan_lig-bd"/>
</dbReference>
<evidence type="ECO:0000256" key="4">
    <source>
        <dbReference type="ARBA" id="ARBA00023136"/>
    </source>
</evidence>
<dbReference type="CDD" id="cd19051">
    <property type="entry name" value="LGIC_TM_cation"/>
    <property type="match status" value="2"/>
</dbReference>
<evidence type="ECO:0000256" key="6">
    <source>
        <dbReference type="SAM" id="SignalP"/>
    </source>
</evidence>
<dbReference type="Pfam" id="PF02932">
    <property type="entry name" value="Neur_chan_memb"/>
    <property type="match status" value="2"/>
</dbReference>
<dbReference type="SUPFAM" id="SSF63712">
    <property type="entry name" value="Nicotinic receptor ligand binding domain-like"/>
    <property type="match status" value="1"/>
</dbReference>
<evidence type="ECO:0000256" key="3">
    <source>
        <dbReference type="ARBA" id="ARBA00022989"/>
    </source>
</evidence>
<feature type="signal peptide" evidence="6">
    <location>
        <begin position="1"/>
        <end position="21"/>
    </location>
</feature>
<dbReference type="SUPFAM" id="SSF90112">
    <property type="entry name" value="Neurotransmitter-gated ion-channel transmembrane pore"/>
    <property type="match status" value="2"/>
</dbReference>
<dbReference type="CDD" id="cd18989">
    <property type="entry name" value="LGIC_ECD_cation"/>
    <property type="match status" value="1"/>
</dbReference>
<feature type="domain" description="Neurotransmitter-gated ion-channel transmembrane" evidence="8">
    <location>
        <begin position="237"/>
        <end position="346"/>
    </location>
</feature>
<dbReference type="EMBL" id="VSWD01000013">
    <property type="protein sequence ID" value="KAK3084525.1"/>
    <property type="molecule type" value="Genomic_DNA"/>
</dbReference>
<feature type="transmembrane region" description="Helical" evidence="5">
    <location>
        <begin position="467"/>
        <end position="488"/>
    </location>
</feature>
<feature type="chain" id="PRO_5041705303" evidence="6">
    <location>
        <begin position="22"/>
        <end position="618"/>
    </location>
</feature>
<evidence type="ECO:0000313" key="10">
    <source>
        <dbReference type="Proteomes" id="UP001186944"/>
    </source>
</evidence>
<dbReference type="GO" id="GO:0004888">
    <property type="term" value="F:transmembrane signaling receptor activity"/>
    <property type="evidence" value="ECO:0007669"/>
    <property type="project" value="InterPro"/>
</dbReference>
<feature type="transmembrane region" description="Helical" evidence="5">
    <location>
        <begin position="596"/>
        <end position="616"/>
    </location>
</feature>
<dbReference type="AlphaFoldDB" id="A0AA88XNL0"/>
<comment type="subcellular location">
    <subcellularLocation>
        <location evidence="1">Membrane</location>
        <topology evidence="1">Multi-pass membrane protein</topology>
    </subcellularLocation>
</comment>
<dbReference type="Pfam" id="PF02931">
    <property type="entry name" value="Neur_chan_LBD"/>
    <property type="match status" value="1"/>
</dbReference>